<feature type="transmembrane region" description="Helical" evidence="6">
    <location>
        <begin position="73"/>
        <end position="90"/>
    </location>
</feature>
<keyword evidence="4 6" id="KW-1133">Transmembrane helix</keyword>
<dbReference type="EMBL" id="JAAGRN010000004">
    <property type="protein sequence ID" value="NDY83094.1"/>
    <property type="molecule type" value="Genomic_DNA"/>
</dbReference>
<name>A0A6B2R0H3_9BURK</name>
<feature type="transmembrane region" description="Helical" evidence="6">
    <location>
        <begin position="46"/>
        <end position="66"/>
    </location>
</feature>
<keyword evidence="3 6" id="KW-0812">Transmembrane</keyword>
<keyword evidence="5 6" id="KW-0472">Membrane</keyword>
<dbReference type="GO" id="GO:0005886">
    <property type="term" value="C:plasma membrane"/>
    <property type="evidence" value="ECO:0007669"/>
    <property type="project" value="UniProtKB-ARBA"/>
</dbReference>
<evidence type="ECO:0000256" key="1">
    <source>
        <dbReference type="ARBA" id="ARBA00004141"/>
    </source>
</evidence>
<proteinExistence type="inferred from homology"/>
<dbReference type="PANTHER" id="PTHR33514">
    <property type="entry name" value="PROTEIN ABCI12, CHLOROPLASTIC"/>
    <property type="match status" value="1"/>
</dbReference>
<accession>A0A6B2R0H3</accession>
<dbReference type="AlphaFoldDB" id="A0A6B2R0H3"/>
<dbReference type="PANTHER" id="PTHR33514:SF13">
    <property type="entry name" value="PROTEIN ABCI12, CHLOROPLASTIC"/>
    <property type="match status" value="1"/>
</dbReference>
<evidence type="ECO:0000256" key="3">
    <source>
        <dbReference type="ARBA" id="ARBA00022692"/>
    </source>
</evidence>
<feature type="transmembrane region" description="Helical" evidence="6">
    <location>
        <begin position="20"/>
        <end position="40"/>
    </location>
</feature>
<evidence type="ECO:0000256" key="2">
    <source>
        <dbReference type="ARBA" id="ARBA00008564"/>
    </source>
</evidence>
<evidence type="ECO:0000256" key="6">
    <source>
        <dbReference type="SAM" id="Phobius"/>
    </source>
</evidence>
<organism evidence="7">
    <name type="scientific">Sheuella amnicola</name>
    <dbReference type="NCBI Taxonomy" id="2707330"/>
    <lineage>
        <taxon>Bacteria</taxon>
        <taxon>Pseudomonadati</taxon>
        <taxon>Pseudomonadota</taxon>
        <taxon>Betaproteobacteria</taxon>
        <taxon>Burkholderiales</taxon>
        <taxon>Alcaligenaceae</taxon>
        <taxon>Sheuella</taxon>
    </lineage>
</organism>
<feature type="transmembrane region" description="Helical" evidence="6">
    <location>
        <begin position="96"/>
        <end position="120"/>
    </location>
</feature>
<comment type="subcellular location">
    <subcellularLocation>
        <location evidence="1">Membrane</location>
        <topology evidence="1">Multi-pass membrane protein</topology>
    </subcellularLocation>
</comment>
<protein>
    <submittedName>
        <fullName evidence="7">Energy-coupling factor transporter transmembrane protein EcfT</fullName>
    </submittedName>
</protein>
<comment type="similarity">
    <text evidence="2">Belongs to the CbiQ family.</text>
</comment>
<comment type="caution">
    <text evidence="7">The sequence shown here is derived from an EMBL/GenBank/DDBJ whole genome shotgun (WGS) entry which is preliminary data.</text>
</comment>
<dbReference type="RefSeq" id="WP_163653707.1">
    <property type="nucleotide sequence ID" value="NZ_JAAGRN010000004.1"/>
</dbReference>
<dbReference type="CDD" id="cd16914">
    <property type="entry name" value="EcfT"/>
    <property type="match status" value="1"/>
</dbReference>
<dbReference type="InterPro" id="IPR003339">
    <property type="entry name" value="ABC/ECF_trnsptr_transmembrane"/>
</dbReference>
<evidence type="ECO:0000313" key="7">
    <source>
        <dbReference type="EMBL" id="NDY83094.1"/>
    </source>
</evidence>
<gene>
    <name evidence="7" type="ORF">G3I67_07610</name>
</gene>
<dbReference type="Pfam" id="PF02361">
    <property type="entry name" value="CbiQ"/>
    <property type="match status" value="1"/>
</dbReference>
<evidence type="ECO:0000256" key="5">
    <source>
        <dbReference type="ARBA" id="ARBA00023136"/>
    </source>
</evidence>
<sequence>MVLRALRVIGSQHIPGRSWLHRLAAAPKLALLIMLGLVLMWTDRLIVLQSILVALIFMVASAGIGFKVLWPQVRPMILFLLALAAYTGWMQSPVEAYALILRLSALMLAGVIVTLTTSLMQMMRVLESLLMPLEKIGWLRADRVALAFGLTLRLIPELSIQWHEIREAQAARGINASILTLCVPMLMRTLRRAEEIAEAIDARASDR</sequence>
<evidence type="ECO:0000256" key="4">
    <source>
        <dbReference type="ARBA" id="ARBA00022989"/>
    </source>
</evidence>
<reference evidence="7" key="1">
    <citation type="submission" date="2020-02" db="EMBL/GenBank/DDBJ databases">
        <authorList>
            <person name="Chen W.-M."/>
        </authorList>
    </citation>
    <scope>NUCLEOTIDE SEQUENCE</scope>
    <source>
        <strain evidence="7">NBD-18</strain>
    </source>
</reference>